<name>A0A8J7F2P2_9CYAN</name>
<protein>
    <recommendedName>
        <fullName evidence="1">CopG-like ribbon-helix-helix domain-containing protein</fullName>
    </recommendedName>
</protein>
<feature type="domain" description="CopG-like ribbon-helix-helix" evidence="1">
    <location>
        <begin position="2"/>
        <end position="32"/>
    </location>
</feature>
<evidence type="ECO:0000313" key="2">
    <source>
        <dbReference type="EMBL" id="MBE9213675.1"/>
    </source>
</evidence>
<gene>
    <name evidence="2" type="ORF">IQ247_13535</name>
</gene>
<dbReference type="GO" id="GO:0006355">
    <property type="term" value="P:regulation of DNA-templated transcription"/>
    <property type="evidence" value="ECO:0007669"/>
    <property type="project" value="InterPro"/>
</dbReference>
<dbReference type="Pfam" id="PF07878">
    <property type="entry name" value="RHH_5"/>
    <property type="match status" value="1"/>
</dbReference>
<dbReference type="SUPFAM" id="SSF47598">
    <property type="entry name" value="Ribbon-helix-helix"/>
    <property type="match status" value="1"/>
</dbReference>
<keyword evidence="3" id="KW-1185">Reference proteome</keyword>
<dbReference type="Proteomes" id="UP000620559">
    <property type="component" value="Unassembled WGS sequence"/>
</dbReference>
<comment type="caution">
    <text evidence="2">The sequence shown here is derived from an EMBL/GenBank/DDBJ whole genome shotgun (WGS) entry which is preliminary data.</text>
</comment>
<dbReference type="AlphaFoldDB" id="A0A8J7F2P2"/>
<dbReference type="InterPro" id="IPR010985">
    <property type="entry name" value="Ribbon_hlx_hlx"/>
</dbReference>
<dbReference type="EMBL" id="JADEWL010000039">
    <property type="protein sequence ID" value="MBE9213675.1"/>
    <property type="molecule type" value="Genomic_DNA"/>
</dbReference>
<sequence length="58" mass="6719">MSVYVPKDIKEKLEVWATEEDRSVSYIVGRLIIETIEVRESKKNIPHDSKDKGDKEDA</sequence>
<reference evidence="2" key="1">
    <citation type="submission" date="2020-10" db="EMBL/GenBank/DDBJ databases">
        <authorList>
            <person name="Castelo-Branco R."/>
            <person name="Eusebio N."/>
            <person name="Adriana R."/>
            <person name="Vieira A."/>
            <person name="Brugerolle De Fraissinette N."/>
            <person name="Rezende De Castro R."/>
            <person name="Schneider M.P."/>
            <person name="Vasconcelos V."/>
            <person name="Leao P.N."/>
        </authorList>
    </citation>
    <scope>NUCLEOTIDE SEQUENCE</scope>
    <source>
        <strain evidence="2">LEGE 06105</strain>
    </source>
</reference>
<evidence type="ECO:0000313" key="3">
    <source>
        <dbReference type="Proteomes" id="UP000620559"/>
    </source>
</evidence>
<dbReference type="InterPro" id="IPR012869">
    <property type="entry name" value="RHH_5"/>
</dbReference>
<proteinExistence type="predicted"/>
<accession>A0A8J7F2P2</accession>
<evidence type="ECO:0000259" key="1">
    <source>
        <dbReference type="Pfam" id="PF07878"/>
    </source>
</evidence>
<organism evidence="2 3">
    <name type="scientific">Plectonema cf. radiosum LEGE 06105</name>
    <dbReference type="NCBI Taxonomy" id="945769"/>
    <lineage>
        <taxon>Bacteria</taxon>
        <taxon>Bacillati</taxon>
        <taxon>Cyanobacteriota</taxon>
        <taxon>Cyanophyceae</taxon>
        <taxon>Oscillatoriophycideae</taxon>
        <taxon>Oscillatoriales</taxon>
        <taxon>Microcoleaceae</taxon>
        <taxon>Plectonema</taxon>
    </lineage>
</organism>
<dbReference type="RefSeq" id="WP_193920810.1">
    <property type="nucleotide sequence ID" value="NZ_JADEWL010000039.1"/>
</dbReference>